<keyword evidence="1" id="KW-0472">Membrane</keyword>
<comment type="caution">
    <text evidence="3">The sequence shown here is derived from an EMBL/GenBank/DDBJ whole genome shotgun (WGS) entry which is preliminary data.</text>
</comment>
<name>A0ABR0JX64_9EURO</name>
<evidence type="ECO:0000259" key="2">
    <source>
        <dbReference type="Pfam" id="PF13967"/>
    </source>
</evidence>
<evidence type="ECO:0000313" key="3">
    <source>
        <dbReference type="EMBL" id="KAK5077727.1"/>
    </source>
</evidence>
<keyword evidence="1" id="KW-1133">Transmembrane helix</keyword>
<proteinExistence type="predicted"/>
<protein>
    <recommendedName>
        <fullName evidence="2">CSC1/OSCA1-like N-terminal transmembrane domain-containing protein</fullName>
    </recommendedName>
</protein>
<keyword evidence="1" id="KW-0812">Transmembrane</keyword>
<dbReference type="Pfam" id="PF13967">
    <property type="entry name" value="RSN1_TM"/>
    <property type="match status" value="1"/>
</dbReference>
<sequence length="205" mass="22626">MSLNVSAVGDGKAQVLQPHSVRALLASLVSASSILAMALVAFLLMRVSPKLAIVIRPRQHLARYSPPALPHSKALVVLQTLLQPLDRTVLNTIGIEAVMFLHYLRSLCVLFGCLAMWVTPSIACFNSLATSKPASDDWLNMLSWANLSMKDARLYWFYAAMTPLTEYGKQYEIETPPTGSLSRLLPHHNRARHRHTKRALTLGGA</sequence>
<reference evidence="3 4" key="1">
    <citation type="submission" date="2023-08" db="EMBL/GenBank/DDBJ databases">
        <title>Black Yeasts Isolated from many extreme environments.</title>
        <authorList>
            <person name="Coleine C."/>
            <person name="Stajich J.E."/>
            <person name="Selbmann L."/>
        </authorList>
    </citation>
    <scope>NUCLEOTIDE SEQUENCE [LARGE SCALE GENOMIC DNA]</scope>
    <source>
        <strain evidence="3 4">CCFEE 5885</strain>
    </source>
</reference>
<evidence type="ECO:0000256" key="1">
    <source>
        <dbReference type="SAM" id="Phobius"/>
    </source>
</evidence>
<feature type="transmembrane region" description="Helical" evidence="1">
    <location>
        <begin position="20"/>
        <end position="44"/>
    </location>
</feature>
<evidence type="ECO:0000313" key="4">
    <source>
        <dbReference type="Proteomes" id="UP001345013"/>
    </source>
</evidence>
<dbReference type="InterPro" id="IPR032880">
    <property type="entry name" value="CSC1/OSCA1-like_N"/>
</dbReference>
<dbReference type="EMBL" id="JAVRRG010000203">
    <property type="protein sequence ID" value="KAK5077727.1"/>
    <property type="molecule type" value="Genomic_DNA"/>
</dbReference>
<feature type="transmembrane region" description="Helical" evidence="1">
    <location>
        <begin position="97"/>
        <end position="118"/>
    </location>
</feature>
<organism evidence="3 4">
    <name type="scientific">Lithohypha guttulata</name>
    <dbReference type="NCBI Taxonomy" id="1690604"/>
    <lineage>
        <taxon>Eukaryota</taxon>
        <taxon>Fungi</taxon>
        <taxon>Dikarya</taxon>
        <taxon>Ascomycota</taxon>
        <taxon>Pezizomycotina</taxon>
        <taxon>Eurotiomycetes</taxon>
        <taxon>Chaetothyriomycetidae</taxon>
        <taxon>Chaetothyriales</taxon>
        <taxon>Trichomeriaceae</taxon>
        <taxon>Lithohypha</taxon>
    </lineage>
</organism>
<feature type="domain" description="CSC1/OSCA1-like N-terminal transmembrane" evidence="2">
    <location>
        <begin position="23"/>
        <end position="163"/>
    </location>
</feature>
<keyword evidence="4" id="KW-1185">Reference proteome</keyword>
<dbReference type="Proteomes" id="UP001345013">
    <property type="component" value="Unassembled WGS sequence"/>
</dbReference>
<accession>A0ABR0JX64</accession>
<gene>
    <name evidence="3" type="ORF">LTR24_009391</name>
</gene>